<reference evidence="1" key="1">
    <citation type="submission" date="2018-06" db="EMBL/GenBank/DDBJ databases">
        <authorList>
            <person name="Zhirakovskaya E."/>
        </authorList>
    </citation>
    <scope>NUCLEOTIDE SEQUENCE</scope>
</reference>
<sequence>MLLHRAHHDHAAFVCAIHAGINATDAIGHHDGYPFAGTEHRKAADHLRQLDASLSKPAQSLRRLADRKSTVEYR</sequence>
<dbReference type="EMBL" id="UOEI01000145">
    <property type="protein sequence ID" value="VAV95323.1"/>
    <property type="molecule type" value="Genomic_DNA"/>
</dbReference>
<protein>
    <submittedName>
        <fullName evidence="1">Uncharacterized protein</fullName>
    </submittedName>
</protein>
<evidence type="ECO:0000313" key="1">
    <source>
        <dbReference type="EMBL" id="VAV95323.1"/>
    </source>
</evidence>
<name>A0A3B0SGC9_9ZZZZ</name>
<gene>
    <name evidence="1" type="ORF">MNBD_ACTINO01-1131</name>
</gene>
<accession>A0A3B0SGC9</accession>
<proteinExistence type="predicted"/>
<dbReference type="AlphaFoldDB" id="A0A3B0SGC9"/>
<feature type="non-terminal residue" evidence="1">
    <location>
        <position position="74"/>
    </location>
</feature>
<organism evidence="1">
    <name type="scientific">hydrothermal vent metagenome</name>
    <dbReference type="NCBI Taxonomy" id="652676"/>
    <lineage>
        <taxon>unclassified sequences</taxon>
        <taxon>metagenomes</taxon>
        <taxon>ecological metagenomes</taxon>
    </lineage>
</organism>